<dbReference type="PRINTS" id="PR00367">
    <property type="entry name" value="ETHRSPELEMNT"/>
</dbReference>
<dbReference type="EMBL" id="KI630513">
    <property type="protein sequence ID" value="EYU37678.1"/>
    <property type="molecule type" value="Genomic_DNA"/>
</dbReference>
<dbReference type="KEGG" id="egt:105957355"/>
<keyword evidence="3" id="KW-0805">Transcription regulation</keyword>
<dbReference type="InterPro" id="IPR016177">
    <property type="entry name" value="DNA-bd_dom_sf"/>
</dbReference>
<dbReference type="OMA" id="EWMMTLM"/>
<keyword evidence="10" id="KW-1185">Reference proteome</keyword>
<evidence type="ECO:0000256" key="3">
    <source>
        <dbReference type="ARBA" id="ARBA00023015"/>
    </source>
</evidence>
<dbReference type="PROSITE" id="PS51032">
    <property type="entry name" value="AP2_ERF"/>
    <property type="match status" value="1"/>
</dbReference>
<dbReference type="PANTHER" id="PTHR31190">
    <property type="entry name" value="DNA-BINDING DOMAIN"/>
    <property type="match status" value="1"/>
</dbReference>
<evidence type="ECO:0000259" key="8">
    <source>
        <dbReference type="PROSITE" id="PS51032"/>
    </source>
</evidence>
<dbReference type="OrthoDB" id="642765at2759"/>
<evidence type="ECO:0000256" key="4">
    <source>
        <dbReference type="ARBA" id="ARBA00023125"/>
    </source>
</evidence>
<evidence type="ECO:0000256" key="7">
    <source>
        <dbReference type="SAM" id="MobiDB-lite"/>
    </source>
</evidence>
<organism evidence="9 10">
    <name type="scientific">Erythranthe guttata</name>
    <name type="common">Yellow monkey flower</name>
    <name type="synonym">Mimulus guttatus</name>
    <dbReference type="NCBI Taxonomy" id="4155"/>
    <lineage>
        <taxon>Eukaryota</taxon>
        <taxon>Viridiplantae</taxon>
        <taxon>Streptophyta</taxon>
        <taxon>Embryophyta</taxon>
        <taxon>Tracheophyta</taxon>
        <taxon>Spermatophyta</taxon>
        <taxon>Magnoliopsida</taxon>
        <taxon>eudicotyledons</taxon>
        <taxon>Gunneridae</taxon>
        <taxon>Pentapetalae</taxon>
        <taxon>asterids</taxon>
        <taxon>lamiids</taxon>
        <taxon>Lamiales</taxon>
        <taxon>Phrymaceae</taxon>
        <taxon>Erythranthe</taxon>
    </lineage>
</organism>
<feature type="region of interest" description="Disordered" evidence="7">
    <location>
        <begin position="1"/>
        <end position="36"/>
    </location>
</feature>
<dbReference type="SMART" id="SM00380">
    <property type="entry name" value="AP2"/>
    <property type="match status" value="1"/>
</dbReference>
<dbReference type="eggNOG" id="ENOG502S258">
    <property type="taxonomic scope" value="Eukaryota"/>
</dbReference>
<dbReference type="InterPro" id="IPR044808">
    <property type="entry name" value="ERF_plant"/>
</dbReference>
<dbReference type="GO" id="GO:0003677">
    <property type="term" value="F:DNA binding"/>
    <property type="evidence" value="ECO:0007669"/>
    <property type="project" value="UniProtKB-KW"/>
</dbReference>
<dbReference type="CDD" id="cd00018">
    <property type="entry name" value="AP2"/>
    <property type="match status" value="1"/>
</dbReference>
<dbReference type="PANTHER" id="PTHR31190:SF181">
    <property type="entry name" value="OS02G0764700 PROTEIN"/>
    <property type="match status" value="1"/>
</dbReference>
<dbReference type="STRING" id="4155.A0A022RD85"/>
<reference evidence="9 10" key="1">
    <citation type="journal article" date="2013" name="Proc. Natl. Acad. Sci. U.S.A.">
        <title>Fine-scale variation in meiotic recombination in Mimulus inferred from population shotgun sequencing.</title>
        <authorList>
            <person name="Hellsten U."/>
            <person name="Wright K.M."/>
            <person name="Jenkins J."/>
            <person name="Shu S."/>
            <person name="Yuan Y."/>
            <person name="Wessler S.R."/>
            <person name="Schmutz J."/>
            <person name="Willis J.H."/>
            <person name="Rokhsar D.S."/>
        </authorList>
    </citation>
    <scope>NUCLEOTIDE SEQUENCE [LARGE SCALE GENOMIC DNA]</scope>
    <source>
        <strain evidence="10">cv. DUN x IM62</strain>
    </source>
</reference>
<dbReference type="GO" id="GO:0009873">
    <property type="term" value="P:ethylene-activated signaling pathway"/>
    <property type="evidence" value="ECO:0007669"/>
    <property type="project" value="InterPro"/>
</dbReference>
<keyword evidence="2" id="KW-0611">Plant defense</keyword>
<dbReference type="AlphaFoldDB" id="A0A022RD85"/>
<feature type="region of interest" description="Disordered" evidence="7">
    <location>
        <begin position="109"/>
        <end position="146"/>
    </location>
</feature>
<sequence length="307" mass="33178">MQKSNKRIKQDQSTSSNCTSNGGSTTAPLHFSPPRLTSEEEVSIMVSALKNVITGAAAENAGYEFCGSDHFRRAAAGGGFISVSDDLETCRFCRINGCLGCNFFDDQENKSSHNNSNAPSSAATPPPVAAAAEDGKKRKKKNYRGVRQRPWGKWASEIRDPHKAARVWLGTFENAEDAARAYDRAAIKYRGPRAKLNFPFSDYTAGGVGAATSSIAAALTAASSSFCHQQENVVIEMQKKRKQENFGEMEIGSSSNNNNNNNYEINNYGDLVIGEDDIKEWLMMMDFDNGGSSSDSANGGGINAHCV</sequence>
<accession>A0A022RD85</accession>
<dbReference type="InterPro" id="IPR036955">
    <property type="entry name" value="AP2/ERF_dom_sf"/>
</dbReference>
<dbReference type="PhylomeDB" id="A0A022RD85"/>
<comment type="subcellular location">
    <subcellularLocation>
        <location evidence="1">Nucleus</location>
    </subcellularLocation>
</comment>
<feature type="compositionally biased region" description="Low complexity" evidence="7">
    <location>
        <begin position="13"/>
        <end position="26"/>
    </location>
</feature>
<dbReference type="Proteomes" id="UP000030748">
    <property type="component" value="Unassembled WGS sequence"/>
</dbReference>
<proteinExistence type="predicted"/>
<dbReference type="Pfam" id="PF00847">
    <property type="entry name" value="AP2"/>
    <property type="match status" value="1"/>
</dbReference>
<keyword evidence="6" id="KW-0539">Nucleus</keyword>
<keyword evidence="5" id="KW-0804">Transcription</keyword>
<dbReference type="GO" id="GO:0006952">
    <property type="term" value="P:defense response"/>
    <property type="evidence" value="ECO:0007669"/>
    <property type="project" value="UniProtKB-KW"/>
</dbReference>
<feature type="compositionally biased region" description="Low complexity" evidence="7">
    <location>
        <begin position="112"/>
        <end position="123"/>
    </location>
</feature>
<dbReference type="InterPro" id="IPR001471">
    <property type="entry name" value="AP2/ERF_dom"/>
</dbReference>
<evidence type="ECO:0000313" key="9">
    <source>
        <dbReference type="EMBL" id="EYU37678.1"/>
    </source>
</evidence>
<feature type="domain" description="AP2/ERF" evidence="8">
    <location>
        <begin position="142"/>
        <end position="199"/>
    </location>
</feature>
<evidence type="ECO:0000313" key="10">
    <source>
        <dbReference type="Proteomes" id="UP000030748"/>
    </source>
</evidence>
<dbReference type="GO" id="GO:0003700">
    <property type="term" value="F:DNA-binding transcription factor activity"/>
    <property type="evidence" value="ECO:0007669"/>
    <property type="project" value="InterPro"/>
</dbReference>
<gene>
    <name evidence="9" type="ORF">MIMGU_mgv1a010618mg</name>
</gene>
<evidence type="ECO:0000256" key="6">
    <source>
        <dbReference type="ARBA" id="ARBA00023242"/>
    </source>
</evidence>
<dbReference type="Gene3D" id="3.30.730.10">
    <property type="entry name" value="AP2/ERF domain"/>
    <property type="match status" value="1"/>
</dbReference>
<protein>
    <recommendedName>
        <fullName evidence="8">AP2/ERF domain-containing protein</fullName>
    </recommendedName>
</protein>
<keyword evidence="4" id="KW-0238">DNA-binding</keyword>
<name>A0A022RD85_ERYGU</name>
<evidence type="ECO:0000256" key="1">
    <source>
        <dbReference type="ARBA" id="ARBA00004123"/>
    </source>
</evidence>
<evidence type="ECO:0000256" key="5">
    <source>
        <dbReference type="ARBA" id="ARBA00023163"/>
    </source>
</evidence>
<dbReference type="GO" id="GO:0005634">
    <property type="term" value="C:nucleus"/>
    <property type="evidence" value="ECO:0007669"/>
    <property type="project" value="UniProtKB-SubCell"/>
</dbReference>
<evidence type="ECO:0000256" key="2">
    <source>
        <dbReference type="ARBA" id="ARBA00022821"/>
    </source>
</evidence>
<dbReference type="SUPFAM" id="SSF54171">
    <property type="entry name" value="DNA-binding domain"/>
    <property type="match status" value="1"/>
</dbReference>
<dbReference type="FunFam" id="3.30.730.10:FF:000001">
    <property type="entry name" value="Ethylene-responsive transcription factor 2"/>
    <property type="match status" value="1"/>
</dbReference>
<feature type="compositionally biased region" description="Basic residues" evidence="7">
    <location>
        <begin position="137"/>
        <end position="146"/>
    </location>
</feature>